<dbReference type="AlphaFoldDB" id="A0AA35JXX9"/>
<reference evidence="2" key="1">
    <citation type="submission" date="2022-12" db="EMBL/GenBank/DDBJ databases">
        <authorList>
            <person name="Alioto T."/>
            <person name="Alioto T."/>
            <person name="Gomez Garrido J."/>
        </authorList>
    </citation>
    <scope>NUCLEOTIDE SEQUENCE</scope>
</reference>
<evidence type="ECO:0000313" key="2">
    <source>
        <dbReference type="EMBL" id="CAI5768197.1"/>
    </source>
</evidence>
<dbReference type="PROSITE" id="PS50877">
    <property type="entry name" value="GOLOCO"/>
    <property type="match status" value="3"/>
</dbReference>
<sequence length="207" mass="23055">MEEMDVIVEEEMRLDVSATATEEQQIQASSQDDLSLLPNPGPLLRPKQRTRQTDPARPWRSLPATPTGEMEKDQAVFFSSLTSLQAEEFFDMVAKAQARRLDDQRADFEEAAEMCAGNSRVSEEKLYDTILAHQSQRLEDQRTEPPIPVGIQGLLDLLLKAQGTRMEDQRSALPPGLGGPSLLGAHTSFPMQCLSPPADSSLQQMWF</sequence>
<dbReference type="EMBL" id="OX395127">
    <property type="protein sequence ID" value="CAI5768197.1"/>
    <property type="molecule type" value="Genomic_DNA"/>
</dbReference>
<dbReference type="GO" id="GO:0050727">
    <property type="term" value="P:regulation of inflammatory response"/>
    <property type="evidence" value="ECO:0007669"/>
    <property type="project" value="InterPro"/>
</dbReference>
<protein>
    <submittedName>
        <fullName evidence="2">G-protein-signaling modulator 3</fullName>
    </submittedName>
</protein>
<dbReference type="SMART" id="SM00390">
    <property type="entry name" value="GoLoco"/>
    <property type="match status" value="3"/>
</dbReference>
<feature type="region of interest" description="Disordered" evidence="1">
    <location>
        <begin position="16"/>
        <end position="70"/>
    </location>
</feature>
<feature type="compositionally biased region" description="Polar residues" evidence="1">
    <location>
        <begin position="18"/>
        <end position="33"/>
    </location>
</feature>
<dbReference type="Gene3D" id="1.25.40.10">
    <property type="entry name" value="Tetratricopeptide repeat domain"/>
    <property type="match status" value="1"/>
</dbReference>
<keyword evidence="3" id="KW-1185">Reference proteome</keyword>
<dbReference type="InterPro" id="IPR003109">
    <property type="entry name" value="GoLoco_motif"/>
</dbReference>
<dbReference type="Proteomes" id="UP001178461">
    <property type="component" value="Chromosome 2"/>
</dbReference>
<dbReference type="GO" id="GO:0030695">
    <property type="term" value="F:GTPase regulator activity"/>
    <property type="evidence" value="ECO:0007669"/>
    <property type="project" value="InterPro"/>
</dbReference>
<dbReference type="InterPro" id="IPR011990">
    <property type="entry name" value="TPR-like_helical_dom_sf"/>
</dbReference>
<proteinExistence type="predicted"/>
<name>A0AA35JXX9_9SAUR</name>
<gene>
    <name evidence="2" type="ORF">PODLI_1B037148</name>
</gene>
<evidence type="ECO:0000256" key="1">
    <source>
        <dbReference type="SAM" id="MobiDB-lite"/>
    </source>
</evidence>
<dbReference type="PANTHER" id="PTHR47617:SF1">
    <property type="entry name" value="G-PROTEIN-SIGNALING MODULATOR 3"/>
    <property type="match status" value="1"/>
</dbReference>
<evidence type="ECO:0000313" key="3">
    <source>
        <dbReference type="Proteomes" id="UP001178461"/>
    </source>
</evidence>
<dbReference type="InterPro" id="IPR042888">
    <property type="entry name" value="GPSM3"/>
</dbReference>
<dbReference type="Pfam" id="PF02188">
    <property type="entry name" value="GoLoco"/>
    <property type="match status" value="2"/>
</dbReference>
<organism evidence="2 3">
    <name type="scientific">Podarcis lilfordi</name>
    <name type="common">Lilford's wall lizard</name>
    <dbReference type="NCBI Taxonomy" id="74358"/>
    <lineage>
        <taxon>Eukaryota</taxon>
        <taxon>Metazoa</taxon>
        <taxon>Chordata</taxon>
        <taxon>Craniata</taxon>
        <taxon>Vertebrata</taxon>
        <taxon>Euteleostomi</taxon>
        <taxon>Lepidosauria</taxon>
        <taxon>Squamata</taxon>
        <taxon>Bifurcata</taxon>
        <taxon>Unidentata</taxon>
        <taxon>Episquamata</taxon>
        <taxon>Laterata</taxon>
        <taxon>Lacertibaenia</taxon>
        <taxon>Lacertidae</taxon>
        <taxon>Podarcis</taxon>
    </lineage>
</organism>
<accession>A0AA35JXX9</accession>
<dbReference type="PANTHER" id="PTHR47617">
    <property type="entry name" value="G-PROTEIN SIGNALING MODULATOR 3"/>
    <property type="match status" value="1"/>
</dbReference>